<gene>
    <name evidence="1" type="ORF">THOM_2130</name>
</gene>
<dbReference type="InParanoid" id="L7JV66"/>
<evidence type="ECO:0000313" key="2">
    <source>
        <dbReference type="Proteomes" id="UP000011185"/>
    </source>
</evidence>
<dbReference type="Proteomes" id="UP000011185">
    <property type="component" value="Unassembled WGS sequence"/>
</dbReference>
<dbReference type="EMBL" id="JH994006">
    <property type="protein sequence ID" value="ELQ74941.1"/>
    <property type="molecule type" value="Genomic_DNA"/>
</dbReference>
<reference evidence="1 2" key="1">
    <citation type="journal article" date="2012" name="PLoS Pathog.">
        <title>The genome of the obligate intracellular parasite Trachipleistophora hominis: new insights into microsporidian genome dynamics and reductive evolution.</title>
        <authorList>
            <person name="Heinz E."/>
            <person name="Williams T.A."/>
            <person name="Nakjang S."/>
            <person name="Noel C.J."/>
            <person name="Swan D.C."/>
            <person name="Goldberg A.V."/>
            <person name="Harris S.R."/>
            <person name="Weinmaier T."/>
            <person name="Markert S."/>
            <person name="Becher D."/>
            <person name="Bernhardt J."/>
            <person name="Dagan T."/>
            <person name="Hacker C."/>
            <person name="Lucocq J.M."/>
            <person name="Schweder T."/>
            <person name="Rattei T."/>
            <person name="Hall N."/>
            <person name="Hirt R.P."/>
            <person name="Embley T.M."/>
        </authorList>
    </citation>
    <scope>NUCLEOTIDE SEQUENCE [LARGE SCALE GENOMIC DNA]</scope>
</reference>
<proteinExistence type="predicted"/>
<accession>L7JV66</accession>
<organism evidence="1 2">
    <name type="scientific">Trachipleistophora hominis</name>
    <name type="common">Microsporidian parasite</name>
    <dbReference type="NCBI Taxonomy" id="72359"/>
    <lineage>
        <taxon>Eukaryota</taxon>
        <taxon>Fungi</taxon>
        <taxon>Fungi incertae sedis</taxon>
        <taxon>Microsporidia</taxon>
        <taxon>Pleistophoridae</taxon>
        <taxon>Trachipleistophora</taxon>
    </lineage>
</organism>
<name>L7JV66_TRAHO</name>
<evidence type="ECO:0000313" key="1">
    <source>
        <dbReference type="EMBL" id="ELQ74941.1"/>
    </source>
</evidence>
<sequence>MHIYRFMKIIDYLLRRDLRTLGNRLLGPLSWLVAKILNYFNRPQSYGEDKDFENDEAGSKMLDDKEMVKSYHFLKNFICSQIRALIELCSAGRKYICHVKAVKSAFDAPITALKDLNKNLIHNFNKLIRSRHDTNRYIVVGTSKKKFDAFDKTYGRLRQIIDSVVNFLRVHENKVGKKSSSKI</sequence>
<dbReference type="HOGENOM" id="CLU_1476149_0_0_1"/>
<dbReference type="VEuPathDB" id="MicrosporidiaDB:THOM_2130"/>
<keyword evidence="2" id="KW-1185">Reference proteome</keyword>
<protein>
    <submittedName>
        <fullName evidence="1">Uncharacterized protein</fullName>
    </submittedName>
</protein>
<dbReference type="AlphaFoldDB" id="L7JV66"/>